<dbReference type="GO" id="GO:0047470">
    <property type="term" value="F:(1,4)-alpha-D-glucan 1-alpha-D-glucosylmutase activity"/>
    <property type="evidence" value="ECO:0007669"/>
    <property type="project" value="TreeGrafter"/>
</dbReference>
<dbReference type="NCBIfam" id="TIGR02401">
    <property type="entry name" value="trehalose_TreY"/>
    <property type="match status" value="1"/>
</dbReference>
<dbReference type="SUPFAM" id="SSF51445">
    <property type="entry name" value="(Trans)glycosidases"/>
    <property type="match status" value="1"/>
</dbReference>
<gene>
    <name evidence="2" type="primary">treY</name>
    <name evidence="2" type="ORF">INS88_04575</name>
</gene>
<evidence type="ECO:0000259" key="1">
    <source>
        <dbReference type="SMART" id="SM00642"/>
    </source>
</evidence>
<evidence type="ECO:0000313" key="2">
    <source>
        <dbReference type="EMBL" id="QOR46474.1"/>
    </source>
</evidence>
<dbReference type="CDD" id="cd11336">
    <property type="entry name" value="AmyAc_MTSase"/>
    <property type="match status" value="1"/>
</dbReference>
<dbReference type="EMBL" id="CP063213">
    <property type="protein sequence ID" value="QOR46474.1"/>
    <property type="molecule type" value="Genomic_DNA"/>
</dbReference>
<dbReference type="AlphaFoldDB" id="A0A7M1QYD7"/>
<proteinExistence type="predicted"/>
<dbReference type="Gene3D" id="3.30.1590.10">
    <property type="entry name" value="Maltooligosyl trehalose synthase, domain 2"/>
    <property type="match status" value="1"/>
</dbReference>
<dbReference type="InterPro" id="IPR012767">
    <property type="entry name" value="Trehalose_TreY"/>
</dbReference>
<protein>
    <submittedName>
        <fullName evidence="2">Malto-oligosyltrehalose synthase</fullName>
    </submittedName>
</protein>
<reference evidence="2 3" key="1">
    <citation type="submission" date="2020-10" db="EMBL/GenBank/DDBJ databases">
        <title>Trueperella pecoris sp. nov. isolated from bovine and porcine specimens.</title>
        <authorList>
            <person name="Schoenecker L."/>
            <person name="Schnydrig P."/>
            <person name="Brodard I."/>
            <person name="Thomann A."/>
            <person name="Hemphill A."/>
            <person name="Rodriguez-Campos S."/>
            <person name="Perreten V."/>
            <person name="Jores J."/>
            <person name="Kittl S."/>
        </authorList>
    </citation>
    <scope>NUCLEOTIDE SEQUENCE [LARGE SCALE GENOMIC DNA]</scope>
    <source>
        <strain evidence="2 3">15A0121</strain>
    </source>
</reference>
<dbReference type="Gene3D" id="1.10.150.200">
    <property type="entry name" value="Maltooligosyl trehalose synthase, domain 3"/>
    <property type="match status" value="1"/>
</dbReference>
<accession>A0A7M1QYD7</accession>
<dbReference type="InterPro" id="IPR017853">
    <property type="entry name" value="GH"/>
</dbReference>
<sequence>MTTEDVVRRHSHVPPIDRHQPLTSYRIQVSPAFDFAAVEQIVPYLASLGITDVFFSPILQAAPGSMHGYDVVDHERISADLGGIEGFRRVSRAIHDAGMHLIVDVVPNHMAVPTPLFHNRALWSVLRDGADSPYDGWFDIELSDAGDGLLMPVLGNRIGQVLAAGEISIEDMVVPGFESEGETKVVRYYDHVFPVRRGTEALPLAELLDAQYYRLAHWRVANEELNYRRFFDVDTLAAIRVEDPRVFTASHALLLQLQGEGLIDSFRIDHPDGLADPRGYFRNLHEATGGAWSVAEKILEGDEALPTDWPCVGTTGYDTLQRLQGLFTDPAGLPELTQLYGELSDSADSLASVETAAKRQIIATSLFAEVDRLANILADICHSDVRLRDHTFRSLRDVVVELVVHMDRYRAYVVPGERPSAEDERVLRQAAEKAGRVLDEDRQDSLSVVVDILLGNEIGSAGRTHEARRNEVIVRFQQVCGAVMAKGVEDTTFYRYTVLASANEVGGGPRHFTTTPDQFHDFQARTHLTWPVTMSTLSTHDTKRCEDVRARIAPISQYADEWIALLAQARELVSQARPAALDGQAENLLWQTLIGTWSEAGPIDMDRLGAYLLKAAREQKSWTTWTEQNVAAEEALVSYAQAILADEAVSELLSAFHERIKPAIRTMILGQKAIQMTAVGVPDTYNGEEITQTSLVDPDNRRPVDFTALVEMLSKLDRDGLPAVPSLDQEKLWITSRLARMRKAHPELATAECGYQALPVSTGYALAFARTIGDEPVLVTASLRHLPDTFGDYTIVLPEGRWRNVLTDDLTDGGTQNLEAVLGRFPAAVLERVHG</sequence>
<name>A0A7M1QYD7_9ACTO</name>
<dbReference type="Gene3D" id="1.10.10.470">
    <property type="entry name" value="Maltooligosyl trehalose synthase, domain 4"/>
    <property type="match status" value="1"/>
</dbReference>
<dbReference type="GO" id="GO:0005992">
    <property type="term" value="P:trehalose biosynthetic process"/>
    <property type="evidence" value="ECO:0007669"/>
    <property type="project" value="TreeGrafter"/>
</dbReference>
<dbReference type="Proteomes" id="UP000595053">
    <property type="component" value="Chromosome"/>
</dbReference>
<dbReference type="Pfam" id="PF00128">
    <property type="entry name" value="Alpha-amylase"/>
    <property type="match status" value="1"/>
</dbReference>
<dbReference type="InterPro" id="IPR006047">
    <property type="entry name" value="GH13_cat_dom"/>
</dbReference>
<dbReference type="PANTHER" id="PTHR10357">
    <property type="entry name" value="ALPHA-AMYLASE FAMILY MEMBER"/>
    <property type="match status" value="1"/>
</dbReference>
<dbReference type="RefSeq" id="WP_193327625.1">
    <property type="nucleotide sequence ID" value="NZ_CP053291.1"/>
</dbReference>
<dbReference type="PANTHER" id="PTHR10357:SF216">
    <property type="entry name" value="MALTOOLIGOSYL TREHALOSE SYNTHASE-RELATED"/>
    <property type="match status" value="1"/>
</dbReference>
<dbReference type="InterPro" id="IPR013797">
    <property type="entry name" value="Maltooligo_trehalose_synth_4"/>
</dbReference>
<dbReference type="SMART" id="SM00642">
    <property type="entry name" value="Aamy"/>
    <property type="match status" value="1"/>
</dbReference>
<feature type="domain" description="Glycosyl hydrolase family 13 catalytic" evidence="1">
    <location>
        <begin position="28"/>
        <end position="720"/>
    </location>
</feature>
<evidence type="ECO:0000313" key="3">
    <source>
        <dbReference type="Proteomes" id="UP000595053"/>
    </source>
</evidence>
<keyword evidence="3" id="KW-1185">Reference proteome</keyword>
<dbReference type="GO" id="GO:0030980">
    <property type="term" value="P:alpha-glucan catabolic process"/>
    <property type="evidence" value="ECO:0007669"/>
    <property type="project" value="TreeGrafter"/>
</dbReference>
<organism evidence="2 3">
    <name type="scientific">Trueperella pecoris</name>
    <dbReference type="NCBI Taxonomy" id="2733571"/>
    <lineage>
        <taxon>Bacteria</taxon>
        <taxon>Bacillati</taxon>
        <taxon>Actinomycetota</taxon>
        <taxon>Actinomycetes</taxon>
        <taxon>Actinomycetales</taxon>
        <taxon>Actinomycetaceae</taxon>
        <taxon>Trueperella</taxon>
    </lineage>
</organism>
<dbReference type="Gene3D" id="3.20.20.80">
    <property type="entry name" value="Glycosidases"/>
    <property type="match status" value="1"/>
</dbReference>